<organism evidence="2 3">
    <name type="scientific">Treponema porcinum</name>
    <dbReference type="NCBI Taxonomy" id="261392"/>
    <lineage>
        <taxon>Bacteria</taxon>
        <taxon>Pseudomonadati</taxon>
        <taxon>Spirochaetota</taxon>
        <taxon>Spirochaetia</taxon>
        <taxon>Spirochaetales</taxon>
        <taxon>Treponemataceae</taxon>
        <taxon>Treponema</taxon>
    </lineage>
</organism>
<gene>
    <name evidence="2" type="ORF">SAMN02745149_00219</name>
</gene>
<dbReference type="AlphaFoldDB" id="A0A1T4JHS0"/>
<protein>
    <submittedName>
        <fullName evidence="2">Uncharacterized protein</fullName>
    </submittedName>
</protein>
<evidence type="ECO:0000313" key="2">
    <source>
        <dbReference type="EMBL" id="SJZ29715.1"/>
    </source>
</evidence>
<feature type="signal peptide" evidence="1">
    <location>
        <begin position="1"/>
        <end position="25"/>
    </location>
</feature>
<evidence type="ECO:0000256" key="1">
    <source>
        <dbReference type="SAM" id="SignalP"/>
    </source>
</evidence>
<keyword evidence="1" id="KW-0732">Signal</keyword>
<dbReference type="OrthoDB" id="9800755at2"/>
<accession>A0A1T4JHS0</accession>
<reference evidence="2 3" key="1">
    <citation type="submission" date="2017-02" db="EMBL/GenBank/DDBJ databases">
        <authorList>
            <person name="Peterson S.W."/>
        </authorList>
    </citation>
    <scope>NUCLEOTIDE SEQUENCE [LARGE SCALE GENOMIC DNA]</scope>
    <source>
        <strain evidence="2 3">ATCC BAA-908</strain>
    </source>
</reference>
<keyword evidence="3" id="KW-1185">Reference proteome</keyword>
<sequence length="366" mass="41974">MKITSFRKIVLSLSAVVFVSSAAFSQEAEKGKNQKKNTFIWKFYEQTAGAYYFKSDYVSGGDHFAPITGLFNSFELKTTFNAECSIPAPLGKHFLLKDSNVRIKTAFELCPVTVRPLVSVSFTPLPFLVFSTGASIGTGWSALGFKGLCKLDEDAFYSNKLKHFLNDLFSNPIAFLPRYKKEYKDFIEYENLTPFGNYYYDFWFSGLFQFDTGAIFQGNWTHAVMQASYTVSYVGVTGVDDGKIWLWQLVGNNCNGWRYTANFVLGYQMPLPLSMIAVNTDVYALFNSDDYGIYSSRYNGDFTNVTISPMLKFDFSKKDSLFVLFEFKKRRSFEEEHSDSKEEIFLTYSGAEWFFNRIAFSWTHVF</sequence>
<dbReference type="EMBL" id="FUWG01000002">
    <property type="protein sequence ID" value="SJZ29715.1"/>
    <property type="molecule type" value="Genomic_DNA"/>
</dbReference>
<proteinExistence type="predicted"/>
<dbReference type="Proteomes" id="UP000190423">
    <property type="component" value="Unassembled WGS sequence"/>
</dbReference>
<evidence type="ECO:0000313" key="3">
    <source>
        <dbReference type="Proteomes" id="UP000190423"/>
    </source>
</evidence>
<name>A0A1T4JHS0_TREPO</name>
<dbReference type="RefSeq" id="WP_078932134.1">
    <property type="nucleotide sequence ID" value="NZ_FUWG01000002.1"/>
</dbReference>
<dbReference type="GeneID" id="78315542"/>
<feature type="chain" id="PRO_5013001551" evidence="1">
    <location>
        <begin position="26"/>
        <end position="366"/>
    </location>
</feature>